<evidence type="ECO:0000256" key="7">
    <source>
        <dbReference type="ARBA" id="ARBA00022692"/>
    </source>
</evidence>
<organism evidence="13 14">
    <name type="scientific">Calditerrivibrio nitroreducens (strain DSM 19672 / NBRC 101217 / Yu37-1)</name>
    <dbReference type="NCBI Taxonomy" id="768670"/>
    <lineage>
        <taxon>Bacteria</taxon>
        <taxon>Pseudomonadati</taxon>
        <taxon>Deferribacterota</taxon>
        <taxon>Deferribacteres</taxon>
        <taxon>Deferribacterales</taxon>
        <taxon>Calditerrivibrionaceae</taxon>
    </lineage>
</organism>
<evidence type="ECO:0000256" key="2">
    <source>
        <dbReference type="ARBA" id="ARBA00004651"/>
    </source>
</evidence>
<dbReference type="Pfam" id="PF00528">
    <property type="entry name" value="BPD_transp_1"/>
    <property type="match status" value="1"/>
</dbReference>
<dbReference type="NCBIfam" id="TIGR02141">
    <property type="entry name" value="modB_ABC"/>
    <property type="match status" value="1"/>
</dbReference>
<keyword evidence="14" id="KW-1185">Reference proteome</keyword>
<dbReference type="AlphaFoldDB" id="E4TG50"/>
<evidence type="ECO:0000256" key="10">
    <source>
        <dbReference type="RuleBase" id="RU363032"/>
    </source>
</evidence>
<evidence type="ECO:0000256" key="1">
    <source>
        <dbReference type="ARBA" id="ARBA00002949"/>
    </source>
</evidence>
<evidence type="ECO:0000256" key="8">
    <source>
        <dbReference type="ARBA" id="ARBA00022989"/>
    </source>
</evidence>
<proteinExistence type="inferred from homology"/>
<dbReference type="PANTHER" id="PTHR30183">
    <property type="entry name" value="MOLYBDENUM TRANSPORT SYSTEM PERMEASE PROTEIN MODB"/>
    <property type="match status" value="1"/>
</dbReference>
<keyword evidence="8 10" id="KW-1133">Transmembrane helix</keyword>
<evidence type="ECO:0000259" key="12">
    <source>
        <dbReference type="PROSITE" id="PS50928"/>
    </source>
</evidence>
<dbReference type="HOGENOM" id="CLU_016047_14_3_0"/>
<evidence type="ECO:0000256" key="9">
    <source>
        <dbReference type="ARBA" id="ARBA00023136"/>
    </source>
</evidence>
<evidence type="ECO:0000256" key="3">
    <source>
        <dbReference type="ARBA" id="ARBA00007069"/>
    </source>
</evidence>
<dbReference type="eggNOG" id="COG4149">
    <property type="taxonomic scope" value="Bacteria"/>
</dbReference>
<comment type="function">
    <text evidence="1 11">Part of the binding-protein-dependent transport system for molybdenum; probably responsible for the translocation of the substrate across the membrane.</text>
</comment>
<protein>
    <recommendedName>
        <fullName evidence="11">Molybdenum transport system permease</fullName>
    </recommendedName>
</protein>
<keyword evidence="6 11" id="KW-0500">Molybdenum</keyword>
<dbReference type="InterPro" id="IPR035906">
    <property type="entry name" value="MetI-like_sf"/>
</dbReference>
<reference key="1">
    <citation type="submission" date="2010-11" db="EMBL/GenBank/DDBJ databases">
        <title>The complete genome of chromosome of Calditerrivibrio nitroreducens DSM 19672.</title>
        <authorList>
            <consortium name="US DOE Joint Genome Institute (JGI-PGF)"/>
            <person name="Lucas S."/>
            <person name="Copeland A."/>
            <person name="Lapidus A."/>
            <person name="Bruce D."/>
            <person name="Goodwin L."/>
            <person name="Pitluck S."/>
            <person name="Kyrpides N."/>
            <person name="Mavromatis K."/>
            <person name="Ivanova N."/>
            <person name="Mikhailova N."/>
            <person name="Zeytun A."/>
            <person name="Brettin T."/>
            <person name="Detter J.C."/>
            <person name="Tapia R."/>
            <person name="Han C."/>
            <person name="Land M."/>
            <person name="Hauser L."/>
            <person name="Markowitz V."/>
            <person name="Cheng J.-F."/>
            <person name="Hugenholtz P."/>
            <person name="Woyke T."/>
            <person name="Wu D."/>
            <person name="Spring S."/>
            <person name="Schroeder M."/>
            <person name="Brambilla E."/>
            <person name="Klenk H.-P."/>
            <person name="Eisen J.A."/>
        </authorList>
    </citation>
    <scope>NUCLEOTIDE SEQUENCE [LARGE SCALE GENOMIC DNA]</scope>
    <source>
        <strain>DSM 19672</strain>
    </source>
</reference>
<gene>
    <name evidence="13" type="ordered locus">Calni_0689</name>
</gene>
<feature type="transmembrane region" description="Helical" evidence="10">
    <location>
        <begin position="12"/>
        <end position="34"/>
    </location>
</feature>
<evidence type="ECO:0000313" key="14">
    <source>
        <dbReference type="Proteomes" id="UP000007039"/>
    </source>
</evidence>
<dbReference type="KEGG" id="cni:Calni_0689"/>
<feature type="domain" description="ABC transmembrane type-1" evidence="12">
    <location>
        <begin position="9"/>
        <end position="221"/>
    </location>
</feature>
<dbReference type="RefSeq" id="WP_013450813.1">
    <property type="nucleotide sequence ID" value="NC_014758.1"/>
</dbReference>
<dbReference type="SUPFAM" id="SSF161098">
    <property type="entry name" value="MetI-like"/>
    <property type="match status" value="1"/>
</dbReference>
<dbReference type="Proteomes" id="UP000007039">
    <property type="component" value="Chromosome"/>
</dbReference>
<keyword evidence="4 10" id="KW-0813">Transport</keyword>
<feature type="transmembrane region" description="Helical" evidence="10">
    <location>
        <begin position="54"/>
        <end position="75"/>
    </location>
</feature>
<dbReference type="OrthoDB" id="9795403at2"/>
<feature type="transmembrane region" description="Helical" evidence="10">
    <location>
        <begin position="204"/>
        <end position="222"/>
    </location>
</feature>
<dbReference type="CDD" id="cd06261">
    <property type="entry name" value="TM_PBP2"/>
    <property type="match status" value="1"/>
</dbReference>
<accession>E4TG50</accession>
<name>E4TG50_CALNY</name>
<evidence type="ECO:0000256" key="11">
    <source>
        <dbReference type="RuleBase" id="RU365097"/>
    </source>
</evidence>
<dbReference type="STRING" id="768670.Calni_0689"/>
<dbReference type="Gene3D" id="1.10.3720.10">
    <property type="entry name" value="MetI-like"/>
    <property type="match status" value="1"/>
</dbReference>
<evidence type="ECO:0000313" key="13">
    <source>
        <dbReference type="EMBL" id="ADR18600.1"/>
    </source>
</evidence>
<dbReference type="GO" id="GO:0015098">
    <property type="term" value="F:molybdate ion transmembrane transporter activity"/>
    <property type="evidence" value="ECO:0007669"/>
    <property type="project" value="UniProtKB-UniRule"/>
</dbReference>
<dbReference type="PANTHER" id="PTHR30183:SF8">
    <property type="entry name" value="MOLYBDENUM TRANSPORT SYSTEM PERMEASE"/>
    <property type="match status" value="1"/>
</dbReference>
<comment type="similarity">
    <text evidence="3 11">Belongs to the binding-protein-dependent transport system permease family. CysTW subfamily.</text>
</comment>
<keyword evidence="7 10" id="KW-0812">Transmembrane</keyword>
<dbReference type="PROSITE" id="PS50928">
    <property type="entry name" value="ABC_TM1"/>
    <property type="match status" value="1"/>
</dbReference>
<dbReference type="InterPro" id="IPR000515">
    <property type="entry name" value="MetI-like"/>
</dbReference>
<evidence type="ECO:0000256" key="5">
    <source>
        <dbReference type="ARBA" id="ARBA00022475"/>
    </source>
</evidence>
<dbReference type="InterPro" id="IPR011867">
    <property type="entry name" value="ModB_ABC"/>
</dbReference>
<feature type="transmembrane region" description="Helical" evidence="10">
    <location>
        <begin position="87"/>
        <end position="112"/>
    </location>
</feature>
<dbReference type="EMBL" id="CP002347">
    <property type="protein sequence ID" value="ADR18600.1"/>
    <property type="molecule type" value="Genomic_DNA"/>
</dbReference>
<comment type="caution">
    <text evidence="11">Lacks conserved residue(s) required for the propagation of feature annotation.</text>
</comment>
<comment type="subcellular location">
    <subcellularLocation>
        <location evidence="2 10">Cell membrane</location>
        <topology evidence="2 10">Multi-pass membrane protein</topology>
    </subcellularLocation>
</comment>
<sequence length="229" mass="25604" precursor="true">MESEFISTLIITFKLAFYTTSILLVLGLIIVYILSNDYQENKTLKKLKPLIETLVTIPIVLPPTVVGFYLLIIFSPKSKLGKLLNETFGFSFAFTFEGIVLASVFFSLPFMINPIYNAINLLPASLKEASYSLGKSRLTTFLKVQLPCIKNNIISASAITFAHTIGEFGIVLMVGGNIPNETKVASIAIYDEFESLNFTMAHKYSITLFLLSFAILLTIYFINRRIGRI</sequence>
<keyword evidence="5 11" id="KW-1003">Cell membrane</keyword>
<evidence type="ECO:0000256" key="6">
    <source>
        <dbReference type="ARBA" id="ARBA00022505"/>
    </source>
</evidence>
<evidence type="ECO:0000256" key="4">
    <source>
        <dbReference type="ARBA" id="ARBA00022448"/>
    </source>
</evidence>
<reference evidence="13 14" key="2">
    <citation type="journal article" date="2011" name="Stand. Genomic Sci.">
        <title>Complete genome sequence of Calditerrivibrio nitroreducens type strain (Yu37-1).</title>
        <authorList>
            <person name="Pitluck S."/>
            <person name="Sikorski J."/>
            <person name="Zeytun A."/>
            <person name="Lapidus A."/>
            <person name="Nolan M."/>
            <person name="Lucas S."/>
            <person name="Hammon N."/>
            <person name="Deshpande S."/>
            <person name="Cheng J.F."/>
            <person name="Tapia R."/>
            <person name="Han C."/>
            <person name="Goodwin L."/>
            <person name="Liolios K."/>
            <person name="Pagani I."/>
            <person name="Ivanova N."/>
            <person name="Mavromatis K."/>
            <person name="Pati A."/>
            <person name="Chen A."/>
            <person name="Palaniappan K."/>
            <person name="Hauser L."/>
            <person name="Chang Y.J."/>
            <person name="Jeffries C.D."/>
            <person name="Detter J.C."/>
            <person name="Brambilla E."/>
            <person name="Djao O.D."/>
            <person name="Rohde M."/>
            <person name="Spring S."/>
            <person name="Goker M."/>
            <person name="Woyke T."/>
            <person name="Bristow J."/>
            <person name="Eisen J.A."/>
            <person name="Markowitz V."/>
            <person name="Hugenholtz P."/>
            <person name="Kyrpides N.C."/>
            <person name="Klenk H.P."/>
            <person name="Land M."/>
        </authorList>
    </citation>
    <scope>NUCLEOTIDE SEQUENCE [LARGE SCALE GENOMIC DNA]</scope>
    <source>
        <strain evidence="14">DSM 19672 / NBRC 101217 / Yu37-1</strain>
    </source>
</reference>
<dbReference type="GO" id="GO:0005886">
    <property type="term" value="C:plasma membrane"/>
    <property type="evidence" value="ECO:0007669"/>
    <property type="project" value="UniProtKB-SubCell"/>
</dbReference>
<keyword evidence="9 10" id="KW-0472">Membrane</keyword>